<evidence type="ECO:0000256" key="1">
    <source>
        <dbReference type="ARBA" id="ARBA00004141"/>
    </source>
</evidence>
<keyword evidence="8" id="KW-1185">Reference proteome</keyword>
<evidence type="ECO:0000256" key="2">
    <source>
        <dbReference type="ARBA" id="ARBA00005982"/>
    </source>
</evidence>
<dbReference type="Proteomes" id="UP001177140">
    <property type="component" value="Unassembled WGS sequence"/>
</dbReference>
<dbReference type="Gene3D" id="1.20.1250.20">
    <property type="entry name" value="MFS general substrate transporter like domains"/>
    <property type="match status" value="1"/>
</dbReference>
<dbReference type="EMBL" id="JAJJMA010223793">
    <property type="protein sequence ID" value="MCL7041435.1"/>
    <property type="molecule type" value="Genomic_DNA"/>
</dbReference>
<evidence type="ECO:0000256" key="3">
    <source>
        <dbReference type="ARBA" id="ARBA00022692"/>
    </source>
</evidence>
<evidence type="ECO:0000256" key="5">
    <source>
        <dbReference type="ARBA" id="ARBA00023136"/>
    </source>
</evidence>
<feature type="transmembrane region" description="Helical" evidence="6">
    <location>
        <begin position="108"/>
        <end position="128"/>
    </location>
</feature>
<dbReference type="FunFam" id="1.20.1250.20:FF:001017">
    <property type="entry name" value="Os08g0527700 protein"/>
    <property type="match status" value="1"/>
</dbReference>
<keyword evidence="4 6" id="KW-1133">Transmembrane helix</keyword>
<keyword evidence="3 6" id="KW-0812">Transmembrane</keyword>
<proteinExistence type="inferred from homology"/>
<reference evidence="7" key="1">
    <citation type="submission" date="2022-03" db="EMBL/GenBank/DDBJ databases">
        <title>A functionally conserved STORR gene fusion in Papaver species that diverged 16.8 million years ago.</title>
        <authorList>
            <person name="Catania T."/>
        </authorList>
    </citation>
    <scope>NUCLEOTIDE SEQUENCE</scope>
    <source>
        <strain evidence="7">S-191538</strain>
    </source>
</reference>
<evidence type="ECO:0000256" key="6">
    <source>
        <dbReference type="SAM" id="Phobius"/>
    </source>
</evidence>
<feature type="transmembrane region" description="Helical" evidence="6">
    <location>
        <begin position="148"/>
        <end position="165"/>
    </location>
</feature>
<evidence type="ECO:0000313" key="8">
    <source>
        <dbReference type="Proteomes" id="UP001177140"/>
    </source>
</evidence>
<feature type="transmembrane region" description="Helical" evidence="6">
    <location>
        <begin position="185"/>
        <end position="206"/>
    </location>
</feature>
<evidence type="ECO:0000256" key="4">
    <source>
        <dbReference type="ARBA" id="ARBA00022989"/>
    </source>
</evidence>
<dbReference type="GO" id="GO:0016020">
    <property type="term" value="C:membrane"/>
    <property type="evidence" value="ECO:0007669"/>
    <property type="project" value="UniProtKB-SubCell"/>
</dbReference>
<comment type="similarity">
    <text evidence="2">Belongs to the major facilitator superfamily. Proton-dependent oligopeptide transporter (POT/PTR) (TC 2.A.17) family.</text>
</comment>
<feature type="transmembrane region" description="Helical" evidence="6">
    <location>
        <begin position="271"/>
        <end position="293"/>
    </location>
</feature>
<dbReference type="InterPro" id="IPR036259">
    <property type="entry name" value="MFS_trans_sf"/>
</dbReference>
<dbReference type="PANTHER" id="PTHR11654">
    <property type="entry name" value="OLIGOPEPTIDE TRANSPORTER-RELATED"/>
    <property type="match status" value="1"/>
</dbReference>
<protein>
    <submittedName>
        <fullName evidence="7">Uncharacterized protein</fullName>
    </submittedName>
</protein>
<keyword evidence="5 6" id="KW-0472">Membrane</keyword>
<gene>
    <name evidence="7" type="ORF">MKW94_020021</name>
</gene>
<feature type="transmembrane region" description="Helical" evidence="6">
    <location>
        <begin position="314"/>
        <end position="333"/>
    </location>
</feature>
<feature type="transmembrane region" description="Helical" evidence="6">
    <location>
        <begin position="227"/>
        <end position="251"/>
    </location>
</feature>
<organism evidence="7 8">
    <name type="scientific">Papaver nudicaule</name>
    <name type="common">Iceland poppy</name>
    <dbReference type="NCBI Taxonomy" id="74823"/>
    <lineage>
        <taxon>Eukaryota</taxon>
        <taxon>Viridiplantae</taxon>
        <taxon>Streptophyta</taxon>
        <taxon>Embryophyta</taxon>
        <taxon>Tracheophyta</taxon>
        <taxon>Spermatophyta</taxon>
        <taxon>Magnoliopsida</taxon>
        <taxon>Ranunculales</taxon>
        <taxon>Papaveraceae</taxon>
        <taxon>Papaveroideae</taxon>
        <taxon>Papaver</taxon>
    </lineage>
</organism>
<comment type="caution">
    <text evidence="7">The sequence shown here is derived from an EMBL/GenBank/DDBJ whole genome shotgun (WGS) entry which is preliminary data.</text>
</comment>
<name>A0AA41VHL7_PAPNU</name>
<dbReference type="AlphaFoldDB" id="A0AA41VHL7"/>
<dbReference type="GO" id="GO:0022857">
    <property type="term" value="F:transmembrane transporter activity"/>
    <property type="evidence" value="ECO:0007669"/>
    <property type="project" value="InterPro"/>
</dbReference>
<dbReference type="InterPro" id="IPR000109">
    <property type="entry name" value="POT_fam"/>
</dbReference>
<comment type="subcellular location">
    <subcellularLocation>
        <location evidence="1">Membrane</location>
        <topology evidence="1">Multi-pass membrane protein</topology>
    </subcellularLocation>
</comment>
<sequence>MAFALIAFLLGRKSYRYSLKEDEQNPLLGIAQVFITAAKNWRTTPPSVTTQLEEDIVIPLHNRVGADQFKFLDKALIDTASISVESRVKDKPCSIRQVEDAKVVLRLVPIWSTCLIYAVVIAQSTTFFTKQGSTMNRLIGSNIQIPPASLQALISLSIIFFMPIYDRVFVPFARSFTGEPNGITMLQRLGCGMFLSTLAMVVSAVVEKKRLQTAADFGLIDMPKETVPMSVWWLFPQYLLLGLTEVLTMVGLQEFFYDQVPDGLRSMGVSIYLSIFGVGNFLSGFLIFVIEKVTSGSGQHSWFPDNLNRAHLDYFYWFLAGLSAVDLVAYIYFSNSYLYKRKASA</sequence>
<evidence type="ECO:0000313" key="7">
    <source>
        <dbReference type="EMBL" id="MCL7041435.1"/>
    </source>
</evidence>
<dbReference type="Pfam" id="PF00854">
    <property type="entry name" value="PTR2"/>
    <property type="match status" value="1"/>
</dbReference>
<dbReference type="SUPFAM" id="SSF103473">
    <property type="entry name" value="MFS general substrate transporter"/>
    <property type="match status" value="1"/>
</dbReference>
<accession>A0AA41VHL7</accession>